<sequence length="138" mass="15435">MAARLDHTIVHSTDRFASARFLTDLLGAPEPGAFGPFATVRLANGVTIDYADSLVDPDRIVPQHLAFLVSDDEFDRIHRRIVSRGLPYWADPHHREPQRINHRFHGRGLYVDDPDGHSLEFLTHPYVAEDEGGEDAGG</sequence>
<feature type="domain" description="VOC" evidence="1">
    <location>
        <begin position="4"/>
        <end position="124"/>
    </location>
</feature>
<dbReference type="EMBL" id="CP001874">
    <property type="protein sequence ID" value="ADG89215.1"/>
    <property type="molecule type" value="Genomic_DNA"/>
</dbReference>
<keyword evidence="3" id="KW-1185">Reference proteome</keyword>
<dbReference type="CDD" id="cd08351">
    <property type="entry name" value="ChaP_like"/>
    <property type="match status" value="1"/>
</dbReference>
<organism evidence="2 3">
    <name type="scientific">Thermobispora bispora (strain ATCC 19993 / DSM 43833 / CBS 139.67 / JCM 10125 / KCTC 9307 / NBRC 14880 / R51)</name>
    <dbReference type="NCBI Taxonomy" id="469371"/>
    <lineage>
        <taxon>Bacteria</taxon>
        <taxon>Bacillati</taxon>
        <taxon>Actinomycetota</taxon>
        <taxon>Actinomycetes</taxon>
        <taxon>Streptosporangiales</taxon>
        <taxon>Streptosporangiaceae</taxon>
        <taxon>Thermobispora</taxon>
    </lineage>
</organism>
<gene>
    <name evidence="2" type="ordered locus">Tbis_2513</name>
</gene>
<dbReference type="HOGENOM" id="CLU_142293_0_0_11"/>
<dbReference type="Gene3D" id="3.10.180.10">
    <property type="entry name" value="2,3-Dihydroxybiphenyl 1,2-Dioxygenase, domain 1"/>
    <property type="match status" value="1"/>
</dbReference>
<dbReference type="AlphaFoldDB" id="D6Y4N9"/>
<dbReference type="OrthoDB" id="9810341at2"/>
<keyword evidence="2" id="KW-0223">Dioxygenase</keyword>
<proteinExistence type="predicted"/>
<evidence type="ECO:0000313" key="2">
    <source>
        <dbReference type="EMBL" id="ADG89215.1"/>
    </source>
</evidence>
<protein>
    <submittedName>
        <fullName evidence="2">Glyoxalase/bleomycin resistance protein/dioxygenase</fullName>
    </submittedName>
</protein>
<dbReference type="SUPFAM" id="SSF54593">
    <property type="entry name" value="Glyoxalase/Bleomycin resistance protein/Dihydroxybiphenyl dioxygenase"/>
    <property type="match status" value="1"/>
</dbReference>
<dbReference type="STRING" id="469371.Tbis_2513"/>
<dbReference type="KEGG" id="tbi:Tbis_2513"/>
<dbReference type="Proteomes" id="UP000006640">
    <property type="component" value="Chromosome"/>
</dbReference>
<dbReference type="PROSITE" id="PS51819">
    <property type="entry name" value="VOC"/>
    <property type="match status" value="1"/>
</dbReference>
<dbReference type="SMR" id="D6Y4N9"/>
<name>D6Y4N9_THEBD</name>
<evidence type="ECO:0000259" key="1">
    <source>
        <dbReference type="PROSITE" id="PS51819"/>
    </source>
</evidence>
<dbReference type="GO" id="GO:0051213">
    <property type="term" value="F:dioxygenase activity"/>
    <property type="evidence" value="ECO:0007669"/>
    <property type="project" value="UniProtKB-KW"/>
</dbReference>
<reference evidence="2 3" key="1">
    <citation type="submission" date="2010-01" db="EMBL/GenBank/DDBJ databases">
        <title>The complete genome of Thermobispora bispora DSM 43833.</title>
        <authorList>
            <consortium name="US DOE Joint Genome Institute (JGI-PGF)"/>
            <person name="Lucas S."/>
            <person name="Copeland A."/>
            <person name="Lapidus A."/>
            <person name="Glavina del Rio T."/>
            <person name="Dalin E."/>
            <person name="Tice H."/>
            <person name="Bruce D."/>
            <person name="Goodwin L."/>
            <person name="Pitluck S."/>
            <person name="Kyrpides N."/>
            <person name="Mavromatis K."/>
            <person name="Ivanova N."/>
            <person name="Mikhailova N."/>
            <person name="Chertkov O."/>
            <person name="Brettin T."/>
            <person name="Detter J.C."/>
            <person name="Han C."/>
            <person name="Larimer F."/>
            <person name="Land M."/>
            <person name="Hauser L."/>
            <person name="Markowitz V."/>
            <person name="Cheng J.-F."/>
            <person name="Hugenholtz P."/>
            <person name="Woyke T."/>
            <person name="Wu D."/>
            <person name="Jando M."/>
            <person name="Schneider S."/>
            <person name="Klenk H.-P."/>
            <person name="Eisen J.A."/>
        </authorList>
    </citation>
    <scope>NUCLEOTIDE SEQUENCE [LARGE SCALE GENOMIC DNA]</scope>
    <source>
        <strain evidence="3">ATCC 19993 / DSM 43833 / CBS 139.67 / JCM 10125 / KCTC 9307 / NBRC 14880 / R51</strain>
    </source>
</reference>
<keyword evidence="2" id="KW-0560">Oxidoreductase</keyword>
<dbReference type="InterPro" id="IPR004360">
    <property type="entry name" value="Glyas_Fos-R_dOase_dom"/>
</dbReference>
<evidence type="ECO:0000313" key="3">
    <source>
        <dbReference type="Proteomes" id="UP000006640"/>
    </source>
</evidence>
<dbReference type="InterPro" id="IPR037523">
    <property type="entry name" value="VOC_core"/>
</dbReference>
<accession>D6Y4N9</accession>
<dbReference type="Pfam" id="PF00903">
    <property type="entry name" value="Glyoxalase"/>
    <property type="match status" value="1"/>
</dbReference>
<dbReference type="RefSeq" id="WP_013132748.1">
    <property type="nucleotide sequence ID" value="NC_014165.1"/>
</dbReference>
<dbReference type="eggNOG" id="COG0346">
    <property type="taxonomic scope" value="Bacteria"/>
</dbReference>
<dbReference type="InterPro" id="IPR029068">
    <property type="entry name" value="Glyas_Bleomycin-R_OHBP_Dase"/>
</dbReference>